<accession>A0ABV2B3Q2</accession>
<feature type="compositionally biased region" description="Pro residues" evidence="1">
    <location>
        <begin position="150"/>
        <end position="159"/>
    </location>
</feature>
<feature type="compositionally biased region" description="Basic and acidic residues" evidence="1">
    <location>
        <begin position="10"/>
        <end position="25"/>
    </location>
</feature>
<evidence type="ECO:0000256" key="1">
    <source>
        <dbReference type="SAM" id="MobiDB-lite"/>
    </source>
</evidence>
<feature type="region of interest" description="Disordered" evidence="1">
    <location>
        <begin position="10"/>
        <end position="37"/>
    </location>
</feature>
<feature type="region of interest" description="Disordered" evidence="1">
    <location>
        <begin position="72"/>
        <end position="208"/>
    </location>
</feature>
<evidence type="ECO:0000256" key="2">
    <source>
        <dbReference type="SAM" id="Phobius"/>
    </source>
</evidence>
<keyword evidence="2" id="KW-1133">Transmembrane helix</keyword>
<reference evidence="4 5" key="1">
    <citation type="submission" date="2013-03" db="EMBL/GenBank/DDBJ databases">
        <title>Salinisphaera dokdonensis CL-ES53 Genome Sequencing.</title>
        <authorList>
            <person name="Li C."/>
            <person name="Lai Q."/>
            <person name="Shao Z."/>
        </authorList>
    </citation>
    <scope>NUCLEOTIDE SEQUENCE [LARGE SCALE GENOMIC DNA]</scope>
    <source>
        <strain evidence="4 5">CL-ES53</strain>
    </source>
</reference>
<name>A0ABV2B3Q2_9GAMM</name>
<protein>
    <recommendedName>
        <fullName evidence="3">Type II secretion system protein GspB C-terminal domain-containing protein</fullName>
    </recommendedName>
</protein>
<evidence type="ECO:0000313" key="5">
    <source>
        <dbReference type="Proteomes" id="UP001460888"/>
    </source>
</evidence>
<keyword evidence="2" id="KW-0812">Transmembrane</keyword>
<feature type="compositionally biased region" description="Polar residues" evidence="1">
    <location>
        <begin position="183"/>
        <end position="198"/>
    </location>
</feature>
<gene>
    <name evidence="4" type="ORF">SADO_14714</name>
</gene>
<dbReference type="RefSeq" id="WP_353112781.1">
    <property type="nucleotide sequence ID" value="NZ_APND01000005.1"/>
</dbReference>
<evidence type="ECO:0000313" key="4">
    <source>
        <dbReference type="EMBL" id="MES1930511.1"/>
    </source>
</evidence>
<keyword evidence="2" id="KW-0472">Membrane</keyword>
<feature type="compositionally biased region" description="Polar residues" evidence="1">
    <location>
        <begin position="126"/>
        <end position="139"/>
    </location>
</feature>
<feature type="domain" description="Type II secretion system protein GspB C-terminal" evidence="3">
    <location>
        <begin position="210"/>
        <end position="266"/>
    </location>
</feature>
<keyword evidence="5" id="KW-1185">Reference proteome</keyword>
<evidence type="ECO:0000259" key="3">
    <source>
        <dbReference type="Pfam" id="PF16537"/>
    </source>
</evidence>
<dbReference type="EMBL" id="APND01000005">
    <property type="protein sequence ID" value="MES1930511.1"/>
    <property type="molecule type" value="Genomic_DNA"/>
</dbReference>
<dbReference type="InterPro" id="IPR032389">
    <property type="entry name" value="GspB_C"/>
</dbReference>
<feature type="transmembrane region" description="Helical" evidence="2">
    <location>
        <begin position="41"/>
        <end position="62"/>
    </location>
</feature>
<organism evidence="4 5">
    <name type="scientific">Salinisphaera dokdonensis CL-ES53</name>
    <dbReference type="NCBI Taxonomy" id="1304272"/>
    <lineage>
        <taxon>Bacteria</taxon>
        <taxon>Pseudomonadati</taxon>
        <taxon>Pseudomonadota</taxon>
        <taxon>Gammaproteobacteria</taxon>
        <taxon>Salinisphaerales</taxon>
        <taxon>Salinisphaeraceae</taxon>
        <taxon>Salinisphaera</taxon>
    </lineage>
</organism>
<dbReference type="Proteomes" id="UP001460888">
    <property type="component" value="Unassembled WGS sequence"/>
</dbReference>
<sequence>MSYLVDALKKAERDRHENQRADLRSLAEGGAPTPGAGSGHALRWLVGLLVVCNAALLIYLFVPPRVSQAFVDTSQETPDQTARVEGNKAPRTVSQGGVPDQPAAAASQKSTTPSPVEMPRREAPASTPQHAQASGSSDVVKTRGGARTPDPVPSSPTLPPSNREGISGLRLSGEQARGGGRVTYSQTPLDGSARTNEAQAGGEVGGGSAPSVAINGHLYSTVPGRSFILVNGRRYHEGQRLAEGPAVETIDATGATLNYRGDRYHVKGPS</sequence>
<comment type="caution">
    <text evidence="4">The sequence shown here is derived from an EMBL/GenBank/DDBJ whole genome shotgun (WGS) entry which is preliminary data.</text>
</comment>
<proteinExistence type="predicted"/>
<dbReference type="Pfam" id="PF16537">
    <property type="entry name" value="T2SSB"/>
    <property type="match status" value="1"/>
</dbReference>